<evidence type="ECO:0000256" key="3">
    <source>
        <dbReference type="SAM" id="MobiDB-lite"/>
    </source>
</evidence>
<protein>
    <recommendedName>
        <fullName evidence="8">Cell wall anchored protein</fullName>
    </recommendedName>
</protein>
<dbReference type="PANTHER" id="PTHR46093">
    <property type="entry name" value="ACYL-COA-BINDING DOMAIN-CONTAINING PROTEIN 5"/>
    <property type="match status" value="1"/>
</dbReference>
<dbReference type="InterPro" id="IPR011043">
    <property type="entry name" value="Gal_Oxase/kelch_b-propeller"/>
</dbReference>
<dbReference type="Gene3D" id="2.120.10.80">
    <property type="entry name" value="Kelch-type beta propeller"/>
    <property type="match status" value="1"/>
</dbReference>
<feature type="chain" id="PRO_5025642265" description="Cell wall anchored protein" evidence="5">
    <location>
        <begin position="26"/>
        <end position="640"/>
    </location>
</feature>
<dbReference type="EMBL" id="MU004303">
    <property type="protein sequence ID" value="KAF2659858.1"/>
    <property type="molecule type" value="Genomic_DNA"/>
</dbReference>
<evidence type="ECO:0000256" key="5">
    <source>
        <dbReference type="SAM" id="SignalP"/>
    </source>
</evidence>
<feature type="compositionally biased region" description="Basic and acidic residues" evidence="3">
    <location>
        <begin position="571"/>
        <end position="583"/>
    </location>
</feature>
<dbReference type="SUPFAM" id="SSF50965">
    <property type="entry name" value="Galactose oxidase, central domain"/>
    <property type="match status" value="1"/>
</dbReference>
<keyword evidence="2" id="KW-0677">Repeat</keyword>
<evidence type="ECO:0000256" key="1">
    <source>
        <dbReference type="ARBA" id="ARBA00022441"/>
    </source>
</evidence>
<evidence type="ECO:0000256" key="4">
    <source>
        <dbReference type="SAM" id="Phobius"/>
    </source>
</evidence>
<feature type="signal peptide" evidence="5">
    <location>
        <begin position="1"/>
        <end position="25"/>
    </location>
</feature>
<evidence type="ECO:0008006" key="8">
    <source>
        <dbReference type="Google" id="ProtNLM"/>
    </source>
</evidence>
<dbReference type="OrthoDB" id="10251809at2759"/>
<reference evidence="6" key="1">
    <citation type="journal article" date="2020" name="Stud. Mycol.">
        <title>101 Dothideomycetes genomes: a test case for predicting lifestyles and emergence of pathogens.</title>
        <authorList>
            <person name="Haridas S."/>
            <person name="Albert R."/>
            <person name="Binder M."/>
            <person name="Bloem J."/>
            <person name="Labutti K."/>
            <person name="Salamov A."/>
            <person name="Andreopoulos B."/>
            <person name="Baker S."/>
            <person name="Barry K."/>
            <person name="Bills G."/>
            <person name="Bluhm B."/>
            <person name="Cannon C."/>
            <person name="Castanera R."/>
            <person name="Culley D."/>
            <person name="Daum C."/>
            <person name="Ezra D."/>
            <person name="Gonzalez J."/>
            <person name="Henrissat B."/>
            <person name="Kuo A."/>
            <person name="Liang C."/>
            <person name="Lipzen A."/>
            <person name="Lutzoni F."/>
            <person name="Magnuson J."/>
            <person name="Mondo S."/>
            <person name="Nolan M."/>
            <person name="Ohm R."/>
            <person name="Pangilinan J."/>
            <person name="Park H.-J."/>
            <person name="Ramirez L."/>
            <person name="Alfaro M."/>
            <person name="Sun H."/>
            <person name="Tritt A."/>
            <person name="Yoshinaga Y."/>
            <person name="Zwiers L.-H."/>
            <person name="Turgeon B."/>
            <person name="Goodwin S."/>
            <person name="Spatafora J."/>
            <person name="Crous P."/>
            <person name="Grigoriev I."/>
        </authorList>
    </citation>
    <scope>NUCLEOTIDE SEQUENCE</scope>
    <source>
        <strain evidence="6">CBS 122681</strain>
    </source>
</reference>
<keyword evidence="5" id="KW-0732">Signal</keyword>
<accession>A0A6A6TLR0</accession>
<evidence type="ECO:0000313" key="7">
    <source>
        <dbReference type="Proteomes" id="UP000799324"/>
    </source>
</evidence>
<evidence type="ECO:0000256" key="2">
    <source>
        <dbReference type="ARBA" id="ARBA00022737"/>
    </source>
</evidence>
<gene>
    <name evidence="6" type="ORF">K491DRAFT_688734</name>
</gene>
<keyword evidence="1" id="KW-0880">Kelch repeat</keyword>
<keyword evidence="7" id="KW-1185">Reference proteome</keyword>
<organism evidence="6 7">
    <name type="scientific">Lophiostoma macrostomum CBS 122681</name>
    <dbReference type="NCBI Taxonomy" id="1314788"/>
    <lineage>
        <taxon>Eukaryota</taxon>
        <taxon>Fungi</taxon>
        <taxon>Dikarya</taxon>
        <taxon>Ascomycota</taxon>
        <taxon>Pezizomycotina</taxon>
        <taxon>Dothideomycetes</taxon>
        <taxon>Pleosporomycetidae</taxon>
        <taxon>Pleosporales</taxon>
        <taxon>Lophiostomataceae</taxon>
        <taxon>Lophiostoma</taxon>
    </lineage>
</organism>
<sequence length="640" mass="69282">MSTSDVALRLLLGFVLSFGGVLVVGDSFDLNPTDNFCSRWYTQSVVKNQVLYIDGGLQKWNGTDIKPADDQGVFGINNYLITIPLDKTFSWKTNITINSTPKNESSPISGSRPPSLMRGHMFHGPANDTAVYSYSGTVFMGNLSFPSYVDPQSSEYALWSYNPNATGFPWEQNDIGQPWRPNHGLVTEAIDQGLGFYLNGQIDEGTSQETLRNAGLDQYHALDGMLVINLHNYTSNNISTSQVRGNAPRIGGTMEYLAAVGGKGILVALGGQINEEQPWANVSGGQLIDFSAVDIFDIDSYLQTPSSNGTWYQQNTTGDIPKPRIDFCTVSVSAPDNSSHHIWMYGGNDPISSTMFDDVYVLSLPSFTWTAVYTNGGSPRWGHNCHLANGRQMVTVGGNITDHVCDWELRGIAFLDLNTIIWGSTFRANNTVFEVPNKLFAATGGSALGNATIKEPSSGWTDPRLKVVFDTARKWDLDANGSKKNHTGAIAGGVVGGVLGLALIAGGLFLWKRRRDKARQPVELEGGDNEAKDRPGELHDEIAKAELAVNEENPAELPVPDPVELPPPDPSELHAPREAHEADQNMATTTDAVELPSTNVAAGARPGVPHLRTPGDDLPELPAYTPGLTRPDSGPRRGSV</sequence>
<name>A0A6A6TLR0_9PLEO</name>
<dbReference type="InterPro" id="IPR015915">
    <property type="entry name" value="Kelch-typ_b-propeller"/>
</dbReference>
<dbReference type="Proteomes" id="UP000799324">
    <property type="component" value="Unassembled WGS sequence"/>
</dbReference>
<evidence type="ECO:0000313" key="6">
    <source>
        <dbReference type="EMBL" id="KAF2659858.1"/>
    </source>
</evidence>
<dbReference type="AlphaFoldDB" id="A0A6A6TLR0"/>
<keyword evidence="4" id="KW-0472">Membrane</keyword>
<feature type="transmembrane region" description="Helical" evidence="4">
    <location>
        <begin position="489"/>
        <end position="511"/>
    </location>
</feature>
<feature type="compositionally biased region" description="Pro residues" evidence="3">
    <location>
        <begin position="557"/>
        <end position="570"/>
    </location>
</feature>
<proteinExistence type="predicted"/>
<keyword evidence="4" id="KW-1133">Transmembrane helix</keyword>
<keyword evidence="4" id="KW-0812">Transmembrane</keyword>
<feature type="region of interest" description="Disordered" evidence="3">
    <location>
        <begin position="552"/>
        <end position="640"/>
    </location>
</feature>
<feature type="compositionally biased region" description="Polar residues" evidence="3">
    <location>
        <begin position="585"/>
        <end position="600"/>
    </location>
</feature>
<dbReference type="PANTHER" id="PTHR46093:SF18">
    <property type="entry name" value="FIBRONECTIN TYPE-III DOMAIN-CONTAINING PROTEIN"/>
    <property type="match status" value="1"/>
</dbReference>